<dbReference type="SUPFAM" id="SSF103481">
    <property type="entry name" value="Multidrug resistance efflux transporter EmrE"/>
    <property type="match status" value="2"/>
</dbReference>
<dbReference type="RefSeq" id="WP_307329380.1">
    <property type="nucleotide sequence ID" value="NZ_JAUSUG010000019.1"/>
</dbReference>
<keyword evidence="4 7" id="KW-0812">Transmembrane</keyword>
<evidence type="ECO:0000256" key="6">
    <source>
        <dbReference type="ARBA" id="ARBA00023136"/>
    </source>
</evidence>
<gene>
    <name evidence="9" type="ORF">J2S74_004170</name>
</gene>
<dbReference type="PANTHER" id="PTHR32322:SF18">
    <property type="entry name" value="S-ADENOSYLMETHIONINE_S-ADENOSYLHOMOCYSTEINE TRANSPORTER"/>
    <property type="match status" value="1"/>
</dbReference>
<comment type="caution">
    <text evidence="9">The sequence shown here is derived from an EMBL/GenBank/DDBJ whole genome shotgun (WGS) entry which is preliminary data.</text>
</comment>
<evidence type="ECO:0000313" key="9">
    <source>
        <dbReference type="EMBL" id="MDQ0256748.1"/>
    </source>
</evidence>
<keyword evidence="3" id="KW-1003">Cell membrane</keyword>
<comment type="subcellular location">
    <subcellularLocation>
        <location evidence="1">Cell membrane</location>
        <topology evidence="1">Multi-pass membrane protein</topology>
    </subcellularLocation>
</comment>
<feature type="domain" description="EamA" evidence="8">
    <location>
        <begin position="157"/>
        <end position="293"/>
    </location>
</feature>
<feature type="transmembrane region" description="Helical" evidence="7">
    <location>
        <begin position="98"/>
        <end position="119"/>
    </location>
</feature>
<dbReference type="Pfam" id="PF00892">
    <property type="entry name" value="EamA"/>
    <property type="match status" value="2"/>
</dbReference>
<dbReference type="PANTHER" id="PTHR32322">
    <property type="entry name" value="INNER MEMBRANE TRANSPORTER"/>
    <property type="match status" value="1"/>
</dbReference>
<keyword evidence="5 7" id="KW-1133">Transmembrane helix</keyword>
<evidence type="ECO:0000256" key="5">
    <source>
        <dbReference type="ARBA" id="ARBA00022989"/>
    </source>
</evidence>
<dbReference type="Proteomes" id="UP001230005">
    <property type="component" value="Unassembled WGS sequence"/>
</dbReference>
<sequence length="314" mass="34913">MIEKLQSFPYLLLVFATFFWGTNFVFSRMIVEEIPPFQFSVLRWTIASLVFFPFVWKELRDNFDSMKRNWKALFLLALTGVAGFNTTLYIAIQYTTSINASLVNSMAPLIIVLLSVFFLREKLVGIQYFGVVVSLVGVIIVITGGRLETLLTLTVNPGDLIVLVAVLFWSAYSVLMKKFGVHLPKKATFIITMYIAILVLIPFALFERTYEAVSLGTVPLPALLGVLYLGIFPSIISFLCWNEGVMQVGPGKASNYLHLIVLFTTILAVVFGGETLLLTQILGGFFILSGVLLGSNTHLFKKRLISAANKEKGA</sequence>
<evidence type="ECO:0000313" key="10">
    <source>
        <dbReference type="Proteomes" id="UP001230005"/>
    </source>
</evidence>
<feature type="transmembrane region" description="Helical" evidence="7">
    <location>
        <begin position="187"/>
        <end position="206"/>
    </location>
</feature>
<dbReference type="EMBL" id="JAUSUG010000019">
    <property type="protein sequence ID" value="MDQ0256748.1"/>
    <property type="molecule type" value="Genomic_DNA"/>
</dbReference>
<evidence type="ECO:0000259" key="8">
    <source>
        <dbReference type="Pfam" id="PF00892"/>
    </source>
</evidence>
<feature type="transmembrane region" description="Helical" evidence="7">
    <location>
        <begin position="37"/>
        <end position="56"/>
    </location>
</feature>
<name>A0ABU0A220_9BACI</name>
<feature type="transmembrane region" description="Helical" evidence="7">
    <location>
        <begin position="253"/>
        <end position="271"/>
    </location>
</feature>
<comment type="similarity">
    <text evidence="2">Belongs to the EamA transporter family.</text>
</comment>
<proteinExistence type="inferred from homology"/>
<accession>A0ABU0A220</accession>
<evidence type="ECO:0000256" key="3">
    <source>
        <dbReference type="ARBA" id="ARBA00022475"/>
    </source>
</evidence>
<feature type="transmembrane region" description="Helical" evidence="7">
    <location>
        <begin position="157"/>
        <end position="175"/>
    </location>
</feature>
<organism evidence="9 10">
    <name type="scientific">Evansella vedderi</name>
    <dbReference type="NCBI Taxonomy" id="38282"/>
    <lineage>
        <taxon>Bacteria</taxon>
        <taxon>Bacillati</taxon>
        <taxon>Bacillota</taxon>
        <taxon>Bacilli</taxon>
        <taxon>Bacillales</taxon>
        <taxon>Bacillaceae</taxon>
        <taxon>Evansella</taxon>
    </lineage>
</organism>
<dbReference type="InterPro" id="IPR000620">
    <property type="entry name" value="EamA_dom"/>
</dbReference>
<feature type="transmembrane region" description="Helical" evidence="7">
    <location>
        <begin position="218"/>
        <end position="241"/>
    </location>
</feature>
<reference evidence="9 10" key="1">
    <citation type="submission" date="2023-07" db="EMBL/GenBank/DDBJ databases">
        <title>Genomic Encyclopedia of Type Strains, Phase IV (KMG-IV): sequencing the most valuable type-strain genomes for metagenomic binning, comparative biology and taxonomic classification.</title>
        <authorList>
            <person name="Goeker M."/>
        </authorList>
    </citation>
    <scope>NUCLEOTIDE SEQUENCE [LARGE SCALE GENOMIC DNA]</scope>
    <source>
        <strain evidence="9 10">DSM 9768</strain>
    </source>
</reference>
<dbReference type="InterPro" id="IPR037185">
    <property type="entry name" value="EmrE-like"/>
</dbReference>
<keyword evidence="6 7" id="KW-0472">Membrane</keyword>
<evidence type="ECO:0000256" key="7">
    <source>
        <dbReference type="SAM" id="Phobius"/>
    </source>
</evidence>
<dbReference type="InterPro" id="IPR050638">
    <property type="entry name" value="AA-Vitamin_Transporters"/>
</dbReference>
<evidence type="ECO:0000256" key="4">
    <source>
        <dbReference type="ARBA" id="ARBA00022692"/>
    </source>
</evidence>
<evidence type="ECO:0000256" key="1">
    <source>
        <dbReference type="ARBA" id="ARBA00004651"/>
    </source>
</evidence>
<feature type="transmembrane region" description="Helical" evidence="7">
    <location>
        <begin position="12"/>
        <end position="31"/>
    </location>
</feature>
<feature type="domain" description="EamA" evidence="8">
    <location>
        <begin position="9"/>
        <end position="142"/>
    </location>
</feature>
<feature type="transmembrane region" description="Helical" evidence="7">
    <location>
        <begin position="72"/>
        <end position="92"/>
    </location>
</feature>
<dbReference type="Gene3D" id="1.10.3730.20">
    <property type="match status" value="1"/>
</dbReference>
<protein>
    <submittedName>
        <fullName evidence="9">Drug/metabolite transporter (DMT)-like permease</fullName>
    </submittedName>
</protein>
<feature type="transmembrane region" description="Helical" evidence="7">
    <location>
        <begin position="277"/>
        <end position="295"/>
    </location>
</feature>
<keyword evidence="10" id="KW-1185">Reference proteome</keyword>
<feature type="transmembrane region" description="Helical" evidence="7">
    <location>
        <begin position="126"/>
        <end position="145"/>
    </location>
</feature>
<evidence type="ECO:0000256" key="2">
    <source>
        <dbReference type="ARBA" id="ARBA00007362"/>
    </source>
</evidence>